<dbReference type="PROSITE" id="PS50109">
    <property type="entry name" value="HIS_KIN"/>
    <property type="match status" value="1"/>
</dbReference>
<keyword evidence="11" id="KW-0902">Two-component regulatory system</keyword>
<comment type="caution">
    <text evidence="16">The sequence shown here is derived from an EMBL/GenBank/DDBJ whole genome shotgun (WGS) entry which is preliminary data.</text>
</comment>
<dbReference type="InterPro" id="IPR036890">
    <property type="entry name" value="HATPase_C_sf"/>
</dbReference>
<dbReference type="Pfam" id="PF00512">
    <property type="entry name" value="HisKA"/>
    <property type="match status" value="1"/>
</dbReference>
<dbReference type="InterPro" id="IPR003594">
    <property type="entry name" value="HATPase_dom"/>
</dbReference>
<keyword evidence="9" id="KW-0067">ATP-binding</keyword>
<dbReference type="SMART" id="SM00388">
    <property type="entry name" value="HisKA"/>
    <property type="match status" value="1"/>
</dbReference>
<dbReference type="SMART" id="SM00387">
    <property type="entry name" value="HATPase_c"/>
    <property type="match status" value="1"/>
</dbReference>
<protein>
    <recommendedName>
        <fullName evidence="3">histidine kinase</fullName>
        <ecNumber evidence="3">2.7.13.3</ecNumber>
    </recommendedName>
</protein>
<dbReference type="CDD" id="cd00075">
    <property type="entry name" value="HATPase"/>
    <property type="match status" value="1"/>
</dbReference>
<evidence type="ECO:0000256" key="5">
    <source>
        <dbReference type="ARBA" id="ARBA00022679"/>
    </source>
</evidence>
<reference evidence="16 17" key="1">
    <citation type="submission" date="2021-12" db="EMBL/GenBank/DDBJ databases">
        <title>Genome seq of P8.</title>
        <authorList>
            <person name="Seo T."/>
        </authorList>
    </citation>
    <scope>NUCLEOTIDE SEQUENCE [LARGE SCALE GENOMIC DNA]</scope>
    <source>
        <strain evidence="16 17">P8</strain>
    </source>
</reference>
<dbReference type="InterPro" id="IPR003660">
    <property type="entry name" value="HAMP_dom"/>
</dbReference>
<dbReference type="EMBL" id="JAJTWU010000013">
    <property type="protein sequence ID" value="MCE4557853.1"/>
    <property type="molecule type" value="Genomic_DNA"/>
</dbReference>
<evidence type="ECO:0000259" key="15">
    <source>
        <dbReference type="PROSITE" id="PS50885"/>
    </source>
</evidence>
<dbReference type="GO" id="GO:0016301">
    <property type="term" value="F:kinase activity"/>
    <property type="evidence" value="ECO:0007669"/>
    <property type="project" value="UniProtKB-KW"/>
</dbReference>
<dbReference type="InterPro" id="IPR003661">
    <property type="entry name" value="HisK_dim/P_dom"/>
</dbReference>
<keyword evidence="7" id="KW-0547">Nucleotide-binding</keyword>
<keyword evidence="17" id="KW-1185">Reference proteome</keyword>
<keyword evidence="10 13" id="KW-1133">Transmembrane helix</keyword>
<evidence type="ECO:0000256" key="6">
    <source>
        <dbReference type="ARBA" id="ARBA00022692"/>
    </source>
</evidence>
<keyword evidence="8 16" id="KW-0418">Kinase</keyword>
<dbReference type="Gene3D" id="3.30.565.10">
    <property type="entry name" value="Histidine kinase-like ATPase, C-terminal domain"/>
    <property type="match status" value="1"/>
</dbReference>
<dbReference type="EC" id="2.7.13.3" evidence="3"/>
<comment type="catalytic activity">
    <reaction evidence="1">
        <text>ATP + protein L-histidine = ADP + protein N-phospho-L-histidine.</text>
        <dbReference type="EC" id="2.7.13.3"/>
    </reaction>
</comment>
<dbReference type="PANTHER" id="PTHR45436">
    <property type="entry name" value="SENSOR HISTIDINE KINASE YKOH"/>
    <property type="match status" value="1"/>
</dbReference>
<dbReference type="Pfam" id="PF02518">
    <property type="entry name" value="HATPase_c"/>
    <property type="match status" value="1"/>
</dbReference>
<dbReference type="Proteomes" id="UP001200741">
    <property type="component" value="Unassembled WGS sequence"/>
</dbReference>
<dbReference type="PROSITE" id="PS50885">
    <property type="entry name" value="HAMP"/>
    <property type="match status" value="1"/>
</dbReference>
<dbReference type="CDD" id="cd00082">
    <property type="entry name" value="HisKA"/>
    <property type="match status" value="1"/>
</dbReference>
<comment type="subcellular location">
    <subcellularLocation>
        <location evidence="2">Membrane</location>
        <topology evidence="2">Multi-pass membrane protein</topology>
    </subcellularLocation>
</comment>
<feature type="transmembrane region" description="Helical" evidence="13">
    <location>
        <begin position="28"/>
        <end position="48"/>
    </location>
</feature>
<dbReference type="InterPro" id="IPR036097">
    <property type="entry name" value="HisK_dim/P_sf"/>
</dbReference>
<feature type="domain" description="Histidine kinase" evidence="14">
    <location>
        <begin position="259"/>
        <end position="471"/>
    </location>
</feature>
<evidence type="ECO:0000256" key="4">
    <source>
        <dbReference type="ARBA" id="ARBA00022553"/>
    </source>
</evidence>
<dbReference type="RefSeq" id="WP_233375236.1">
    <property type="nucleotide sequence ID" value="NZ_JAJTWU010000013.1"/>
</dbReference>
<evidence type="ECO:0000256" key="8">
    <source>
        <dbReference type="ARBA" id="ARBA00022777"/>
    </source>
</evidence>
<gene>
    <name evidence="16" type="ORF">LXT13_26020</name>
</gene>
<evidence type="ECO:0000256" key="13">
    <source>
        <dbReference type="SAM" id="Phobius"/>
    </source>
</evidence>
<dbReference type="InterPro" id="IPR005467">
    <property type="entry name" value="His_kinase_dom"/>
</dbReference>
<keyword evidence="12 13" id="KW-0472">Membrane</keyword>
<keyword evidence="5" id="KW-0808">Transferase</keyword>
<evidence type="ECO:0000256" key="12">
    <source>
        <dbReference type="ARBA" id="ARBA00023136"/>
    </source>
</evidence>
<evidence type="ECO:0000256" key="1">
    <source>
        <dbReference type="ARBA" id="ARBA00000085"/>
    </source>
</evidence>
<evidence type="ECO:0000313" key="17">
    <source>
        <dbReference type="Proteomes" id="UP001200741"/>
    </source>
</evidence>
<feature type="domain" description="HAMP" evidence="15">
    <location>
        <begin position="199"/>
        <end position="251"/>
    </location>
</feature>
<accession>A0ABS8Y2B9</accession>
<dbReference type="PRINTS" id="PR00344">
    <property type="entry name" value="BCTRLSENSOR"/>
</dbReference>
<sequence length="484" mass="53089">MSPSPAQRHRLIAGLATWFQPSLVRRLLLAQMALLLLLWLLFIVLLIYRSQHDQSELAQDQRYHMILRVADSLADQPARQRESLSDIDRFQRDTEGLEDEPLMRMSMLVRQGETLLFVSPGLPATIRNSRLGVIEKLRAGGELWRVRSLASPRSGIVVSLVKPANAVNVLLTFTSRGFVLLPLLISLPFLAIPAWLSLRLALRPLSRVTQEIAARGPRDLRALGVKPKHRELQPLVHNLNALLQRVRDSVKREREFIADAAHELRTPLAAMRINVEALKGTTGDGPRQELLDGMVRSGDRASRVVGQLLSLMRADQSSAPATPRLALVPLLQDRLALLSGLATARGVELDLQVQADGEAVGDYETVAAMLDNLIENAIKYSPDGGCVFIDVKSQGGCTVLSVSDQGPGIPPELRKRVFDRFYRVPDQVQTGSGLGLAIVKSAVERHHGDIELADAQDGHGLRVTVTLPSPTAGTSALSSRQPRA</sequence>
<dbReference type="InterPro" id="IPR004358">
    <property type="entry name" value="Sig_transdc_His_kin-like_C"/>
</dbReference>
<dbReference type="SUPFAM" id="SSF47384">
    <property type="entry name" value="Homodimeric domain of signal transducing histidine kinase"/>
    <property type="match status" value="1"/>
</dbReference>
<evidence type="ECO:0000256" key="3">
    <source>
        <dbReference type="ARBA" id="ARBA00012438"/>
    </source>
</evidence>
<evidence type="ECO:0000256" key="11">
    <source>
        <dbReference type="ARBA" id="ARBA00023012"/>
    </source>
</evidence>
<proteinExistence type="predicted"/>
<dbReference type="SUPFAM" id="SSF55874">
    <property type="entry name" value="ATPase domain of HSP90 chaperone/DNA topoisomerase II/histidine kinase"/>
    <property type="match status" value="1"/>
</dbReference>
<organism evidence="16 17">
    <name type="scientific">Pelomonas cellulosilytica</name>
    <dbReference type="NCBI Taxonomy" id="2906762"/>
    <lineage>
        <taxon>Bacteria</taxon>
        <taxon>Pseudomonadati</taxon>
        <taxon>Pseudomonadota</taxon>
        <taxon>Betaproteobacteria</taxon>
        <taxon>Burkholderiales</taxon>
        <taxon>Sphaerotilaceae</taxon>
        <taxon>Roseateles</taxon>
    </lineage>
</organism>
<dbReference type="Gene3D" id="1.10.287.130">
    <property type="match status" value="1"/>
</dbReference>
<evidence type="ECO:0000256" key="9">
    <source>
        <dbReference type="ARBA" id="ARBA00022840"/>
    </source>
</evidence>
<name>A0ABS8Y2B9_9BURK</name>
<evidence type="ECO:0000256" key="7">
    <source>
        <dbReference type="ARBA" id="ARBA00022741"/>
    </source>
</evidence>
<dbReference type="PANTHER" id="PTHR45436:SF14">
    <property type="entry name" value="SENSOR PROTEIN QSEC"/>
    <property type="match status" value="1"/>
</dbReference>
<feature type="transmembrane region" description="Helical" evidence="13">
    <location>
        <begin position="178"/>
        <end position="198"/>
    </location>
</feature>
<evidence type="ECO:0000259" key="14">
    <source>
        <dbReference type="PROSITE" id="PS50109"/>
    </source>
</evidence>
<dbReference type="InterPro" id="IPR050428">
    <property type="entry name" value="TCS_sensor_his_kinase"/>
</dbReference>
<evidence type="ECO:0000256" key="2">
    <source>
        <dbReference type="ARBA" id="ARBA00004141"/>
    </source>
</evidence>
<evidence type="ECO:0000313" key="16">
    <source>
        <dbReference type="EMBL" id="MCE4557853.1"/>
    </source>
</evidence>
<keyword evidence="4" id="KW-0597">Phosphoprotein</keyword>
<keyword evidence="6 13" id="KW-0812">Transmembrane</keyword>
<evidence type="ECO:0000256" key="10">
    <source>
        <dbReference type="ARBA" id="ARBA00022989"/>
    </source>
</evidence>